<accession>A0AAD5R7Q7</accession>
<reference evidence="1" key="1">
    <citation type="submission" date="2021-06" db="EMBL/GenBank/DDBJ databases">
        <title>Parelaphostrongylus tenuis whole genome reference sequence.</title>
        <authorList>
            <person name="Garwood T.J."/>
            <person name="Larsen P.A."/>
            <person name="Fountain-Jones N.M."/>
            <person name="Garbe J.R."/>
            <person name="Macchietto M.G."/>
            <person name="Kania S.A."/>
            <person name="Gerhold R.W."/>
            <person name="Richards J.E."/>
            <person name="Wolf T.M."/>
        </authorList>
    </citation>
    <scope>NUCLEOTIDE SEQUENCE</scope>
    <source>
        <strain evidence="1">MNPRO001-30</strain>
        <tissue evidence="1">Meninges</tissue>
    </source>
</reference>
<organism evidence="1 2">
    <name type="scientific">Parelaphostrongylus tenuis</name>
    <name type="common">Meningeal worm</name>
    <dbReference type="NCBI Taxonomy" id="148309"/>
    <lineage>
        <taxon>Eukaryota</taxon>
        <taxon>Metazoa</taxon>
        <taxon>Ecdysozoa</taxon>
        <taxon>Nematoda</taxon>
        <taxon>Chromadorea</taxon>
        <taxon>Rhabditida</taxon>
        <taxon>Rhabditina</taxon>
        <taxon>Rhabditomorpha</taxon>
        <taxon>Strongyloidea</taxon>
        <taxon>Metastrongylidae</taxon>
        <taxon>Parelaphostrongylus</taxon>
    </lineage>
</organism>
<dbReference type="Proteomes" id="UP001196413">
    <property type="component" value="Unassembled WGS sequence"/>
</dbReference>
<name>A0AAD5R7Q7_PARTN</name>
<proteinExistence type="predicted"/>
<comment type="caution">
    <text evidence="1">The sequence shown here is derived from an EMBL/GenBank/DDBJ whole genome shotgun (WGS) entry which is preliminary data.</text>
</comment>
<evidence type="ECO:0000313" key="2">
    <source>
        <dbReference type="Proteomes" id="UP001196413"/>
    </source>
</evidence>
<gene>
    <name evidence="1" type="ORF">KIN20_033128</name>
</gene>
<dbReference type="AlphaFoldDB" id="A0AAD5R7Q7"/>
<sequence length="61" mass="6894">MKQILTSKKNFDAIVMSKQKVFQRDKCIVLLPVSMENSYGAQLRATFVVDVAKCLFVIDPS</sequence>
<protein>
    <submittedName>
        <fullName evidence="1">Uncharacterized protein</fullName>
    </submittedName>
</protein>
<evidence type="ECO:0000313" key="1">
    <source>
        <dbReference type="EMBL" id="KAJ1371217.1"/>
    </source>
</evidence>
<keyword evidence="2" id="KW-1185">Reference proteome</keyword>
<dbReference type="EMBL" id="JAHQIW010006937">
    <property type="protein sequence ID" value="KAJ1371217.1"/>
    <property type="molecule type" value="Genomic_DNA"/>
</dbReference>